<feature type="coiled-coil region" evidence="1">
    <location>
        <begin position="188"/>
        <end position="215"/>
    </location>
</feature>
<name>A0A8S5NRC9_9CAUD</name>
<evidence type="ECO:0000256" key="2">
    <source>
        <dbReference type="SAM" id="MobiDB-lite"/>
    </source>
</evidence>
<proteinExistence type="predicted"/>
<protein>
    <submittedName>
        <fullName evidence="3">Uncharacterized protein</fullName>
    </submittedName>
</protein>
<accession>A0A8S5NRC9</accession>
<feature type="compositionally biased region" description="Polar residues" evidence="2">
    <location>
        <begin position="18"/>
        <end position="28"/>
    </location>
</feature>
<feature type="region of interest" description="Disordered" evidence="2">
    <location>
        <begin position="1"/>
        <end position="29"/>
    </location>
</feature>
<dbReference type="EMBL" id="BK015225">
    <property type="protein sequence ID" value="DAD96858.1"/>
    <property type="molecule type" value="Genomic_DNA"/>
</dbReference>
<evidence type="ECO:0000313" key="3">
    <source>
        <dbReference type="EMBL" id="DAD96858.1"/>
    </source>
</evidence>
<feature type="coiled-coil region" evidence="1">
    <location>
        <begin position="38"/>
        <end position="72"/>
    </location>
</feature>
<keyword evidence="1" id="KW-0175">Coiled coil</keyword>
<evidence type="ECO:0000256" key="1">
    <source>
        <dbReference type="SAM" id="Coils"/>
    </source>
</evidence>
<reference evidence="3" key="1">
    <citation type="journal article" date="2021" name="Proc. Natl. Acad. Sci. U.S.A.">
        <title>A Catalog of Tens of Thousands of Viruses from Human Metagenomes Reveals Hidden Associations with Chronic Diseases.</title>
        <authorList>
            <person name="Tisza M.J."/>
            <person name="Buck C.B."/>
        </authorList>
    </citation>
    <scope>NUCLEOTIDE SEQUENCE</scope>
    <source>
        <strain evidence="3">Ct5op20</strain>
    </source>
</reference>
<organism evidence="3">
    <name type="scientific">Siphoviridae sp. ct5op20</name>
    <dbReference type="NCBI Taxonomy" id="2826295"/>
    <lineage>
        <taxon>Viruses</taxon>
        <taxon>Duplodnaviria</taxon>
        <taxon>Heunggongvirae</taxon>
        <taxon>Uroviricota</taxon>
        <taxon>Caudoviricetes</taxon>
    </lineage>
</organism>
<sequence length="264" mass="30638">MAVNKNKKVTEEVVAQTEAPSTETNNANDMPAQFMEMLASMKETISSLKSELDEQKKKNEELEKKYEAQEVTPVMEVTPVVSSTLPDTTERLLEILGNKKSDKEVVIVHNRELLGGLATSIRLTGAAIDFHTLGEERVLSWQQFEECVSKYRKWFDKEIILIGAGYEDVAERYNIPCVKRGNYNYVTKKDLAEIYKKSERQLEDYLNTLTEEDRDFVCSYWLGKCYEKDSRYMDRAKIELLNRISNKHIFDNYIATMNFGYFNK</sequence>